<dbReference type="GO" id="GO:0016811">
    <property type="term" value="F:hydrolase activity, acting on carbon-nitrogen (but not peptide) bonds, in linear amides"/>
    <property type="evidence" value="ECO:0007669"/>
    <property type="project" value="TreeGrafter"/>
</dbReference>
<dbReference type="Pfam" id="PF02585">
    <property type="entry name" value="PIG-L"/>
    <property type="match status" value="1"/>
</dbReference>
<dbReference type="OrthoDB" id="9790023at2"/>
<dbReference type="SUPFAM" id="SSF102588">
    <property type="entry name" value="LmbE-like"/>
    <property type="match status" value="1"/>
</dbReference>
<dbReference type="InterPro" id="IPR024078">
    <property type="entry name" value="LmbE-like_dom_sf"/>
</dbReference>
<protein>
    <submittedName>
        <fullName evidence="1">PIG-L family deacetylase</fullName>
    </submittedName>
</protein>
<evidence type="ECO:0000313" key="1">
    <source>
        <dbReference type="EMBL" id="QEL10063.1"/>
    </source>
</evidence>
<dbReference type="Gene3D" id="3.40.50.10320">
    <property type="entry name" value="LmbE-like"/>
    <property type="match status" value="1"/>
</dbReference>
<dbReference type="KEGG" id="kuy:FY550_02235"/>
<dbReference type="EMBL" id="CP043420">
    <property type="protein sequence ID" value="QEL10063.1"/>
    <property type="molecule type" value="Genomic_DNA"/>
</dbReference>
<proteinExistence type="predicted"/>
<reference evidence="1 2" key="1">
    <citation type="submission" date="2019-08" db="EMBL/GenBank/DDBJ databases">
        <title>Complete genome sequence of Kushneria sp. YCWA18, a halophilic phosphate-solubilizing bacterium isolated from Daqiao saltern in China.</title>
        <authorList>
            <person name="Du G.-X."/>
            <person name="Qu L.-Y."/>
        </authorList>
    </citation>
    <scope>NUCLEOTIDE SEQUENCE [LARGE SCALE GENOMIC DNA]</scope>
    <source>
        <strain evidence="1 2">YCWA18</strain>
    </source>
</reference>
<dbReference type="AlphaFoldDB" id="A0A5C0ZXH4"/>
<dbReference type="PANTHER" id="PTHR12993">
    <property type="entry name" value="N-ACETYLGLUCOSAMINYL-PHOSPHATIDYLINOSITOL DE-N-ACETYLASE-RELATED"/>
    <property type="match status" value="1"/>
</dbReference>
<organism evidence="1 2">
    <name type="scientific">Kushneria phosphatilytica</name>
    <dbReference type="NCBI Taxonomy" id="657387"/>
    <lineage>
        <taxon>Bacteria</taxon>
        <taxon>Pseudomonadati</taxon>
        <taxon>Pseudomonadota</taxon>
        <taxon>Gammaproteobacteria</taxon>
        <taxon>Oceanospirillales</taxon>
        <taxon>Halomonadaceae</taxon>
        <taxon>Kushneria</taxon>
    </lineage>
</organism>
<evidence type="ECO:0000313" key="2">
    <source>
        <dbReference type="Proteomes" id="UP000322553"/>
    </source>
</evidence>
<accession>A0A5C0ZXH4</accession>
<dbReference type="InterPro" id="IPR003737">
    <property type="entry name" value="GlcNAc_PI_deacetylase-related"/>
</dbReference>
<dbReference type="Proteomes" id="UP000322553">
    <property type="component" value="Chromosome"/>
</dbReference>
<dbReference type="PANTHER" id="PTHR12993:SF29">
    <property type="entry name" value="BLR3841 PROTEIN"/>
    <property type="match status" value="1"/>
</dbReference>
<keyword evidence="2" id="KW-1185">Reference proteome</keyword>
<name>A0A5C0ZXH4_9GAMM</name>
<gene>
    <name evidence="1" type="ORF">FY550_02235</name>
</gene>
<sequence length="258" mass="28580">MAFVNNSYSDDRRIEGIGTPAETWQQWPGLAALPELHADRLIPPGQRAVIVAPHPDDEVLGCAGLMMQLALLDRPQTLIAVTDGTGSHPGSTRWPPQRLAHERPEESARALAALGLSSVPVTRLDLPDTMVAEHEDTLVKQLLTQLSPDDVLLTTWRGDGHPDHEATGRACARAVEAVGCRMLELPIWTWHWAHPDDHRVPWQRAGQLPLTDYQQRLKHLAITCHASQLDADETTGHGPVLSRHTLERLLRPVEVILQ</sequence>